<gene>
    <name evidence="7" type="primary">FBXO41</name>
</gene>
<dbReference type="RefSeq" id="XP_023079752.1">
    <property type="nucleotide sequence ID" value="XM_023223984.2"/>
</dbReference>
<evidence type="ECO:0000256" key="3">
    <source>
        <dbReference type="ARBA" id="ARBA00023054"/>
    </source>
</evidence>
<feature type="region of interest" description="Disordered" evidence="4">
    <location>
        <begin position="622"/>
        <end position="642"/>
    </location>
</feature>
<feature type="region of interest" description="Disordered" evidence="4">
    <location>
        <begin position="85"/>
        <end position="110"/>
    </location>
</feature>
<evidence type="ECO:0000256" key="1">
    <source>
        <dbReference type="ARBA" id="ARBA00022553"/>
    </source>
</evidence>
<dbReference type="PANTHER" id="PTHR15739">
    <property type="entry name" value="ZINC FINGER PROTEIN"/>
    <property type="match status" value="1"/>
</dbReference>
<feature type="domain" description="FBX41/ZN365 C2H2-type zinc finger" evidence="6">
    <location>
        <begin position="6"/>
        <end position="35"/>
    </location>
</feature>
<reference evidence="7" key="1">
    <citation type="submission" date="2025-08" db="UniProtKB">
        <authorList>
            <consortium name="Ensembl"/>
        </authorList>
    </citation>
    <scope>IDENTIFICATION</scope>
</reference>
<feature type="compositionally biased region" description="Low complexity" evidence="4">
    <location>
        <begin position="183"/>
        <end position="194"/>
    </location>
</feature>
<dbReference type="Gene3D" id="3.80.10.10">
    <property type="entry name" value="Ribonuclease Inhibitor"/>
    <property type="match status" value="1"/>
</dbReference>
<organism evidence="7 8">
    <name type="scientific">Piliocolobus tephrosceles</name>
    <name type="common">Ugandan red Colobus</name>
    <dbReference type="NCBI Taxonomy" id="591936"/>
    <lineage>
        <taxon>Eukaryota</taxon>
        <taxon>Metazoa</taxon>
        <taxon>Chordata</taxon>
        <taxon>Craniata</taxon>
        <taxon>Vertebrata</taxon>
        <taxon>Euteleostomi</taxon>
        <taxon>Mammalia</taxon>
        <taxon>Eutheria</taxon>
        <taxon>Euarchontoglires</taxon>
        <taxon>Primates</taxon>
        <taxon>Haplorrhini</taxon>
        <taxon>Catarrhini</taxon>
        <taxon>Cercopithecidae</taxon>
        <taxon>Colobinae</taxon>
        <taxon>Piliocolobus</taxon>
    </lineage>
</organism>
<sequence>MASLDLPYRCPRCGEHKRFRSLSSLRAHLEYSHTYETLYILSKTNSICDGAAAAAAAAAAASGFPLAPEPAALLAVPGARREVFESTSFQGKEQAAGPSPAAPHLLHHHHHHAPLAHFPGDLVPASLPCEELAEPGLVPAAAARYALREIEIPLGELFARKSVASSACSTPPPGPGPGPCPGPASASPASPSPADVAYEEGLARLKIRALEKLEVDRRLERLSEEVEQKIAGQVGRLQAELERKAAELETARQESARLGREKEELEERASELSRQVDVSVELLASLKQDLVHKEQELSRKQQEVVQIDQFLKETAAREASAKLRLQQFIEELLERADRAERQLQVISSSCGSTPSASLGRGGGGGGAGPNARGPGRMREHHAGPAVPSTYAVSRHGSSPSTGASSRVPAASQSSGCYDSDSLELPRPEEGAPEDSGPGGLGTRAQAANGGSERSQPPRSSGLRRQAIQNWQRRPRRHSTEGEEGDVSDVGSRTTESEAEGPLDVPRPGPAMAGPLSSCRLSARPEGGSGRGRRAERGSPSRSNEVISPEILKMRAALFCIFTYLDTRTLLHAAEVCRDWRFVARHPAVWTRVLLENARVCSKFLAMLAQWCTQAHSLTLQNLKPRQRGKKESKEEYARSTRSATDPVGHEVIWALGAGCREIVSLQVAPLHPCQQPTRFSNRCLQMIGRCWPHLRALGVGGAGCGVQGLASLARNCMRLQVLELDHVSEITQEVAAEVCREGLKGLEMLVLTATPVTPKALLHFNSICRNLKSIVVQIGIADYFKEPSSPEAQKLFEDMVTKLQALRRRPGFSKILHIKVEGGC</sequence>
<feature type="compositionally biased region" description="Polar residues" evidence="4">
    <location>
        <begin position="395"/>
        <end position="416"/>
    </location>
</feature>
<accession>A0A8C9ISR0</accession>
<dbReference type="Ensembl" id="ENSPTET00000055629.1">
    <property type="protein sequence ID" value="ENSPTEP00000041682.1"/>
    <property type="gene ID" value="ENSPTEG00000038126.1"/>
</dbReference>
<dbReference type="InterPro" id="IPR032675">
    <property type="entry name" value="LRR_dom_sf"/>
</dbReference>
<name>A0A8C9ISR0_9PRIM</name>
<evidence type="ECO:0000259" key="5">
    <source>
        <dbReference type="Pfam" id="PF12937"/>
    </source>
</evidence>
<dbReference type="InterPro" id="IPR052283">
    <property type="entry name" value="GenomicStab_NeuMorph_Reg"/>
</dbReference>
<feature type="compositionally biased region" description="Gly residues" evidence="4">
    <location>
        <begin position="359"/>
        <end position="368"/>
    </location>
</feature>
<dbReference type="InterPro" id="IPR001810">
    <property type="entry name" value="F-box_dom"/>
</dbReference>
<dbReference type="Proteomes" id="UP000694416">
    <property type="component" value="Unplaced"/>
</dbReference>
<dbReference type="Pfam" id="PF12937">
    <property type="entry name" value="F-box-like"/>
    <property type="match status" value="1"/>
</dbReference>
<dbReference type="CTD" id="150726"/>
<feature type="compositionally biased region" description="Pro residues" evidence="4">
    <location>
        <begin position="170"/>
        <end position="182"/>
    </location>
</feature>
<evidence type="ECO:0000313" key="7">
    <source>
        <dbReference type="Ensembl" id="ENSPTEP00000041682.1"/>
    </source>
</evidence>
<dbReference type="PANTHER" id="PTHR15739:SF4">
    <property type="entry name" value="F-BOX ONLY PROTEIN 41"/>
    <property type="match status" value="1"/>
</dbReference>
<keyword evidence="8" id="KW-1185">Reference proteome</keyword>
<feature type="compositionally biased region" description="Basic and acidic residues" evidence="4">
    <location>
        <begin position="629"/>
        <end position="638"/>
    </location>
</feature>
<evidence type="ECO:0000313" key="8">
    <source>
        <dbReference type="Proteomes" id="UP000694416"/>
    </source>
</evidence>
<dbReference type="InterPro" id="IPR036047">
    <property type="entry name" value="F-box-like_dom_sf"/>
</dbReference>
<proteinExistence type="predicted"/>
<feature type="compositionally biased region" description="Polar residues" evidence="4">
    <location>
        <begin position="347"/>
        <end position="356"/>
    </location>
</feature>
<dbReference type="GeneID" id="111550520"/>
<dbReference type="InterPro" id="IPR057038">
    <property type="entry name" value="FBX41/ZN365_Znf-C2H2"/>
</dbReference>
<keyword evidence="3" id="KW-0175">Coiled coil</keyword>
<feature type="domain" description="F-box" evidence="5">
    <location>
        <begin position="557"/>
        <end position="594"/>
    </location>
</feature>
<feature type="region of interest" description="Disordered" evidence="4">
    <location>
        <begin position="165"/>
        <end position="194"/>
    </location>
</feature>
<keyword evidence="2" id="KW-0833">Ubl conjugation pathway</keyword>
<dbReference type="CDD" id="cd22109">
    <property type="entry name" value="F-box_FBXO41"/>
    <property type="match status" value="1"/>
</dbReference>
<dbReference type="SUPFAM" id="SSF52047">
    <property type="entry name" value="RNI-like"/>
    <property type="match status" value="1"/>
</dbReference>
<evidence type="ECO:0000259" key="6">
    <source>
        <dbReference type="Pfam" id="PF23165"/>
    </source>
</evidence>
<evidence type="ECO:0000256" key="4">
    <source>
        <dbReference type="SAM" id="MobiDB-lite"/>
    </source>
</evidence>
<dbReference type="SUPFAM" id="SSF81383">
    <property type="entry name" value="F-box domain"/>
    <property type="match status" value="1"/>
</dbReference>
<dbReference type="Gene3D" id="1.20.1280.50">
    <property type="match status" value="1"/>
</dbReference>
<dbReference type="AlphaFoldDB" id="A0A8C9ISR0"/>
<dbReference type="Pfam" id="PF23165">
    <property type="entry name" value="zf-C2H2_FBX41"/>
    <property type="match status" value="1"/>
</dbReference>
<feature type="region of interest" description="Disordered" evidence="4">
    <location>
        <begin position="347"/>
        <end position="542"/>
    </location>
</feature>
<protein>
    <submittedName>
        <fullName evidence="7">F-box protein 41</fullName>
    </submittedName>
</protein>
<reference evidence="7" key="2">
    <citation type="submission" date="2025-09" db="UniProtKB">
        <authorList>
            <consortium name="Ensembl"/>
        </authorList>
    </citation>
    <scope>IDENTIFICATION</scope>
</reference>
<evidence type="ECO:0000256" key="2">
    <source>
        <dbReference type="ARBA" id="ARBA00022786"/>
    </source>
</evidence>
<keyword evidence="1" id="KW-0597">Phosphoprotein</keyword>